<protein>
    <submittedName>
        <fullName evidence="1">11028_t:CDS:1</fullName>
    </submittedName>
</protein>
<evidence type="ECO:0000313" key="1">
    <source>
        <dbReference type="EMBL" id="CAG8624637.1"/>
    </source>
</evidence>
<gene>
    <name evidence="1" type="ORF">AMORRO_LOCUS8814</name>
</gene>
<evidence type="ECO:0000313" key="2">
    <source>
        <dbReference type="Proteomes" id="UP000789342"/>
    </source>
</evidence>
<organism evidence="1 2">
    <name type="scientific">Acaulospora morrowiae</name>
    <dbReference type="NCBI Taxonomy" id="94023"/>
    <lineage>
        <taxon>Eukaryota</taxon>
        <taxon>Fungi</taxon>
        <taxon>Fungi incertae sedis</taxon>
        <taxon>Mucoromycota</taxon>
        <taxon>Glomeromycotina</taxon>
        <taxon>Glomeromycetes</taxon>
        <taxon>Diversisporales</taxon>
        <taxon>Acaulosporaceae</taxon>
        <taxon>Acaulospora</taxon>
    </lineage>
</organism>
<comment type="caution">
    <text evidence="1">The sequence shown here is derived from an EMBL/GenBank/DDBJ whole genome shotgun (WGS) entry which is preliminary data.</text>
</comment>
<accession>A0A9N9GP50</accession>
<reference evidence="1" key="1">
    <citation type="submission" date="2021-06" db="EMBL/GenBank/DDBJ databases">
        <authorList>
            <person name="Kallberg Y."/>
            <person name="Tangrot J."/>
            <person name="Rosling A."/>
        </authorList>
    </citation>
    <scope>NUCLEOTIDE SEQUENCE</scope>
    <source>
        <strain evidence="1">CL551</strain>
    </source>
</reference>
<feature type="non-terminal residue" evidence="1">
    <location>
        <position position="1"/>
    </location>
</feature>
<dbReference type="Proteomes" id="UP000789342">
    <property type="component" value="Unassembled WGS sequence"/>
</dbReference>
<dbReference type="EMBL" id="CAJVPV010007943">
    <property type="protein sequence ID" value="CAG8624637.1"/>
    <property type="molecule type" value="Genomic_DNA"/>
</dbReference>
<name>A0A9N9GP50_9GLOM</name>
<dbReference type="AlphaFoldDB" id="A0A9N9GP50"/>
<proteinExistence type="predicted"/>
<keyword evidence="2" id="KW-1185">Reference proteome</keyword>
<sequence length="57" mass="6889">QDFLLQEELQKLCAELVFLENKYKDVCIRNIRLKTFMRTHGTQYRKRIQSLLEANTT</sequence>